<dbReference type="InterPro" id="IPR021251">
    <property type="entry name" value="DUF2793"/>
</dbReference>
<protein>
    <recommendedName>
        <fullName evidence="3">DUF2793 domain-containing protein</fullName>
    </recommendedName>
</protein>
<dbReference type="Proteomes" id="UP000193862">
    <property type="component" value="Unassembled WGS sequence"/>
</dbReference>
<organism evidence="1 2">
    <name type="scientific">Aquimixticola soesokkakensis</name>
    <dbReference type="NCBI Taxonomy" id="1519096"/>
    <lineage>
        <taxon>Bacteria</taxon>
        <taxon>Pseudomonadati</taxon>
        <taxon>Pseudomonadota</taxon>
        <taxon>Alphaproteobacteria</taxon>
        <taxon>Rhodobacterales</taxon>
        <taxon>Paracoccaceae</taxon>
        <taxon>Aquimixticola</taxon>
    </lineage>
</organism>
<dbReference type="EMBL" id="FWFS01000006">
    <property type="protein sequence ID" value="SLN46093.1"/>
    <property type="molecule type" value="Genomic_DNA"/>
</dbReference>
<dbReference type="AlphaFoldDB" id="A0A1Y5SVM3"/>
<dbReference type="RefSeq" id="WP_085836587.1">
    <property type="nucleotide sequence ID" value="NZ_FWFS01000006.1"/>
</dbReference>
<dbReference type="OrthoDB" id="564699at2"/>
<gene>
    <name evidence="1" type="ORF">AQS8620_01899</name>
</gene>
<accession>A0A1Y5SVM3</accession>
<keyword evidence="2" id="KW-1185">Reference proteome</keyword>
<name>A0A1Y5SVM3_9RHOB</name>
<evidence type="ECO:0008006" key="3">
    <source>
        <dbReference type="Google" id="ProtNLM"/>
    </source>
</evidence>
<proteinExistence type="predicted"/>
<sequence>MTDTPRFDLPLLQAAQAQKHVTVNEALARIDAVIQCTVQGAFGNTPPVTASEGACFVVGAAPVNDWASHAGEIALFVNNGWAFVVPTAGFRAYRSDTGQWMVFDGEAWQFDLVTVTPNGAGMGFHTAEIDHVVSAGASSAVTYAIPGNAVVYGVTGRVVTDITGTATGFSLGVAGSTNRYGSGLSLAAGSWLRGLTGTPLTYYGDEDLVLSAEGGTFSGGTIRLAVHYATFALPRA</sequence>
<reference evidence="1 2" key="1">
    <citation type="submission" date="2017-03" db="EMBL/GenBank/DDBJ databases">
        <authorList>
            <person name="Afonso C.L."/>
            <person name="Miller P.J."/>
            <person name="Scott M.A."/>
            <person name="Spackman E."/>
            <person name="Goraichik I."/>
            <person name="Dimitrov K.M."/>
            <person name="Suarez D.L."/>
            <person name="Swayne D.E."/>
        </authorList>
    </citation>
    <scope>NUCLEOTIDE SEQUENCE [LARGE SCALE GENOMIC DNA]</scope>
    <source>
        <strain evidence="1 2">CECT 8620</strain>
    </source>
</reference>
<dbReference type="Pfam" id="PF10983">
    <property type="entry name" value="DUF2793"/>
    <property type="match status" value="1"/>
</dbReference>
<evidence type="ECO:0000313" key="1">
    <source>
        <dbReference type="EMBL" id="SLN46093.1"/>
    </source>
</evidence>
<evidence type="ECO:0000313" key="2">
    <source>
        <dbReference type="Proteomes" id="UP000193862"/>
    </source>
</evidence>